<dbReference type="InterPro" id="IPR023323">
    <property type="entry name" value="Tex-like_dom_sf"/>
</dbReference>
<dbReference type="Pfam" id="PF12836">
    <property type="entry name" value="HHH_3"/>
    <property type="match status" value="1"/>
</dbReference>
<accession>T1FPB5</accession>
<dbReference type="OMA" id="RWAWRTR"/>
<dbReference type="Pfam" id="PF00575">
    <property type="entry name" value="S1"/>
    <property type="match status" value="1"/>
</dbReference>
<dbReference type="GO" id="GO:0006139">
    <property type="term" value="P:nucleobase-containing compound metabolic process"/>
    <property type="evidence" value="ECO:0007669"/>
    <property type="project" value="InterPro"/>
</dbReference>
<dbReference type="InParanoid" id="T1FPB5"/>
<dbReference type="KEGG" id="hro:HELRODRAFT_187654"/>
<dbReference type="GeneID" id="20210662"/>
<dbReference type="SMART" id="SM00732">
    <property type="entry name" value="YqgFc"/>
    <property type="match status" value="1"/>
</dbReference>
<evidence type="ECO:0000313" key="2">
    <source>
        <dbReference type="EMBL" id="ESN90057.1"/>
    </source>
</evidence>
<dbReference type="InterPro" id="IPR037027">
    <property type="entry name" value="YqgF/RNaseH-like_dom_sf"/>
</dbReference>
<dbReference type="SMART" id="SM00316">
    <property type="entry name" value="S1"/>
    <property type="match status" value="1"/>
</dbReference>
<dbReference type="InterPro" id="IPR012340">
    <property type="entry name" value="NA-bd_OB-fold"/>
</dbReference>
<dbReference type="HOGENOM" id="CLU_009833_0_1_1"/>
<dbReference type="RefSeq" id="XP_009031822.1">
    <property type="nucleotide sequence ID" value="XM_009033574.1"/>
</dbReference>
<dbReference type="EMBL" id="AMQM01008432">
    <property type="status" value="NOT_ANNOTATED_CDS"/>
    <property type="molecule type" value="Genomic_DNA"/>
</dbReference>
<protein>
    <recommendedName>
        <fullName evidence="1">S1 motif domain-containing protein</fullName>
    </recommendedName>
</protein>
<dbReference type="EMBL" id="KB097778">
    <property type="protein sequence ID" value="ESN90057.1"/>
    <property type="molecule type" value="Genomic_DNA"/>
</dbReference>
<dbReference type="AlphaFoldDB" id="T1FPB5"/>
<dbReference type="SUPFAM" id="SSF53098">
    <property type="entry name" value="Ribonuclease H-like"/>
    <property type="match status" value="1"/>
</dbReference>
<reference evidence="4" key="1">
    <citation type="submission" date="2012-12" db="EMBL/GenBank/DDBJ databases">
        <authorList>
            <person name="Hellsten U."/>
            <person name="Grimwood J."/>
            <person name="Chapman J.A."/>
            <person name="Shapiro H."/>
            <person name="Aerts A."/>
            <person name="Otillar R.P."/>
            <person name="Terry A.Y."/>
            <person name="Boore J.L."/>
            <person name="Simakov O."/>
            <person name="Marletaz F."/>
            <person name="Cho S.-J."/>
            <person name="Edsinger-Gonzales E."/>
            <person name="Havlak P."/>
            <person name="Kuo D.-H."/>
            <person name="Larsson T."/>
            <person name="Lv J."/>
            <person name="Arendt D."/>
            <person name="Savage R."/>
            <person name="Osoegawa K."/>
            <person name="de Jong P."/>
            <person name="Lindberg D.R."/>
            <person name="Seaver E.C."/>
            <person name="Weisblat D.A."/>
            <person name="Putnam N.H."/>
            <person name="Grigoriev I.V."/>
            <person name="Rokhsar D.S."/>
        </authorList>
    </citation>
    <scope>NUCLEOTIDE SEQUENCE</scope>
</reference>
<dbReference type="STRING" id="6412.T1FPB5"/>
<sequence>MSLKWNYVDEIAKDVHVEKPVVANIVQLLKEDNTVPFIARYRQNLTGCLDAQKIRQIKEKIEDLKKVENKISSSLKLLSKNGNLNKRLEESILEATDIDVIEKFIEPFKTGSRITKVQKAKNLGLESVALKILYNEDVNLCRLIDKKIEGISSLKEVKQSLVTLAADIISKDSENVDKVQNWCNESNRIMIVSKKSGNISQAENANLYNFEKYFDFKHSIKELYPFIFLALKRGESLKILKLSIEIPDYIKTFYKSHCKKKYKLSDRLSVDNEQLQLLEESIQLAYDKHLEPRMCIQIKNKLKKIADQASIDSFASNLKNLLLTPPVMNKVIMGLDPGFTHGCKFAIINAHGEVLDTGVAYLHVAQHKAQVVGMNLIGDMLLKHKCEVIAVGNGVGCRETETLLSHHIKVGSFQPLNVMFCITSESGASIYSASDLAASELPTLDVTMRGAVSIARRLQDPLTELIKIDPKNLGVGMYQHDVSEVKLKRSLEGVVENCVSFVGVNVNLCSSNLLQHVAGIGPSLAENIIKKRFELGGQFTNRKQILLVDGLGPKKFKQLAGFLRIYVQSNQQTSVHPESYAIAEHLILDARLDANNIGEEHFISGFQSYIDAKNSKSLAESMNVDVETINQIVESLLQTTQSDIRDNYAKPLFRKEVFSIKSLFLGQRLCGRVTNVTDFGAFVDIGVGKDALIHKPGSLVLLNDCVEVEVINLDADRMRIGLKLIELRR</sequence>
<dbReference type="FunCoup" id="T1FPB5">
    <property type="interactions" value="262"/>
</dbReference>
<dbReference type="CTD" id="20210662"/>
<dbReference type="Gene3D" id="2.40.50.140">
    <property type="entry name" value="Nucleic acid-binding proteins"/>
    <property type="match status" value="1"/>
</dbReference>
<dbReference type="PANTHER" id="PTHR10724">
    <property type="entry name" value="30S RIBOSOMAL PROTEIN S1"/>
    <property type="match status" value="1"/>
</dbReference>
<organism evidence="3 4">
    <name type="scientific">Helobdella robusta</name>
    <name type="common">Californian leech</name>
    <dbReference type="NCBI Taxonomy" id="6412"/>
    <lineage>
        <taxon>Eukaryota</taxon>
        <taxon>Metazoa</taxon>
        <taxon>Spiralia</taxon>
        <taxon>Lophotrochozoa</taxon>
        <taxon>Annelida</taxon>
        <taxon>Clitellata</taxon>
        <taxon>Hirudinea</taxon>
        <taxon>Rhynchobdellida</taxon>
        <taxon>Glossiphoniidae</taxon>
        <taxon>Helobdella</taxon>
    </lineage>
</organism>
<dbReference type="SUPFAM" id="SSF158832">
    <property type="entry name" value="Tex N-terminal region-like"/>
    <property type="match status" value="1"/>
</dbReference>
<dbReference type="Pfam" id="PF17674">
    <property type="entry name" value="HHH_9"/>
    <property type="match status" value="1"/>
</dbReference>
<dbReference type="Gene3D" id="1.10.10.650">
    <property type="entry name" value="RuvA domain 2-like"/>
    <property type="match status" value="1"/>
</dbReference>
<dbReference type="PANTHER" id="PTHR10724:SF10">
    <property type="entry name" value="S1 RNA-BINDING DOMAIN-CONTAINING PROTEIN 1"/>
    <property type="match status" value="1"/>
</dbReference>
<dbReference type="FunFam" id="1.10.150.310:FF:000002">
    <property type="entry name" value="Putative transcription modulator/accessory protein"/>
    <property type="match status" value="1"/>
</dbReference>
<dbReference type="FunFam" id="3.30.420.140:FF:000001">
    <property type="entry name" value="RNA-binding transcriptional accessory protein"/>
    <property type="match status" value="1"/>
</dbReference>
<dbReference type="PROSITE" id="PS50126">
    <property type="entry name" value="S1"/>
    <property type="match status" value="1"/>
</dbReference>
<gene>
    <name evidence="3" type="primary">20210662</name>
    <name evidence="2" type="ORF">HELRODRAFT_187654</name>
</gene>
<dbReference type="Pfam" id="PF09371">
    <property type="entry name" value="Tex_N"/>
    <property type="match status" value="1"/>
</dbReference>
<feature type="domain" description="S1 motif" evidence="1">
    <location>
        <begin position="666"/>
        <end position="694"/>
    </location>
</feature>
<keyword evidence="4" id="KW-1185">Reference proteome</keyword>
<dbReference type="SUPFAM" id="SSF50249">
    <property type="entry name" value="Nucleic acid-binding proteins"/>
    <property type="match status" value="1"/>
</dbReference>
<dbReference type="eggNOG" id="KOG1857">
    <property type="taxonomic scope" value="Eukaryota"/>
</dbReference>
<evidence type="ECO:0000259" key="1">
    <source>
        <dbReference type="PROSITE" id="PS50126"/>
    </source>
</evidence>
<dbReference type="OrthoDB" id="995477at2759"/>
<dbReference type="GO" id="GO:0006412">
    <property type="term" value="P:translation"/>
    <property type="evidence" value="ECO:0000318"/>
    <property type="project" value="GO_Central"/>
</dbReference>
<dbReference type="InterPro" id="IPR010994">
    <property type="entry name" value="RuvA_2-like"/>
</dbReference>
<dbReference type="InterPro" id="IPR018974">
    <property type="entry name" value="Tex-like_N"/>
</dbReference>
<reference evidence="3" key="3">
    <citation type="submission" date="2015-06" db="UniProtKB">
        <authorList>
            <consortium name="EnsemblMetazoa"/>
        </authorList>
    </citation>
    <scope>IDENTIFICATION</scope>
</reference>
<dbReference type="InterPro" id="IPR050437">
    <property type="entry name" value="Ribos_protein_bS1-like"/>
</dbReference>
<dbReference type="Gene3D" id="1.10.150.310">
    <property type="entry name" value="Tex RuvX-like domain-like"/>
    <property type="match status" value="1"/>
</dbReference>
<dbReference type="EnsemblMetazoa" id="HelroT187654">
    <property type="protein sequence ID" value="HelroP187654"/>
    <property type="gene ID" value="HelroG187654"/>
</dbReference>
<proteinExistence type="predicted"/>
<dbReference type="InterPro" id="IPR023319">
    <property type="entry name" value="Tex-like_HTH_dom_sf"/>
</dbReference>
<dbReference type="SUPFAM" id="SSF47781">
    <property type="entry name" value="RuvA domain 2-like"/>
    <property type="match status" value="2"/>
</dbReference>
<dbReference type="GO" id="GO:0003735">
    <property type="term" value="F:structural constituent of ribosome"/>
    <property type="evidence" value="ECO:0000318"/>
    <property type="project" value="GO_Central"/>
</dbReference>
<name>T1FPB5_HELRO</name>
<dbReference type="InterPro" id="IPR055179">
    <property type="entry name" value="Tex-like_central_region"/>
</dbReference>
<dbReference type="Pfam" id="PF16921">
    <property type="entry name" value="Tex_YqgF"/>
    <property type="match status" value="1"/>
</dbReference>
<dbReference type="Proteomes" id="UP000015101">
    <property type="component" value="Unassembled WGS sequence"/>
</dbReference>
<dbReference type="Pfam" id="PF22706">
    <property type="entry name" value="Tex_central_region"/>
    <property type="match status" value="1"/>
</dbReference>
<evidence type="ECO:0000313" key="3">
    <source>
        <dbReference type="EnsemblMetazoa" id="HelroP187654"/>
    </source>
</evidence>
<dbReference type="InterPro" id="IPR003029">
    <property type="entry name" value="S1_domain"/>
</dbReference>
<dbReference type="Gene3D" id="3.30.420.140">
    <property type="entry name" value="YqgF/RNase H-like domain"/>
    <property type="match status" value="1"/>
</dbReference>
<dbReference type="InterPro" id="IPR041692">
    <property type="entry name" value="HHH_9"/>
</dbReference>
<reference evidence="2 4" key="2">
    <citation type="journal article" date="2013" name="Nature">
        <title>Insights into bilaterian evolution from three spiralian genomes.</title>
        <authorList>
            <person name="Simakov O."/>
            <person name="Marletaz F."/>
            <person name="Cho S.J."/>
            <person name="Edsinger-Gonzales E."/>
            <person name="Havlak P."/>
            <person name="Hellsten U."/>
            <person name="Kuo D.H."/>
            <person name="Larsson T."/>
            <person name="Lv J."/>
            <person name="Arendt D."/>
            <person name="Savage R."/>
            <person name="Osoegawa K."/>
            <person name="de Jong P."/>
            <person name="Grimwood J."/>
            <person name="Chapman J.A."/>
            <person name="Shapiro H."/>
            <person name="Aerts A."/>
            <person name="Otillar R.P."/>
            <person name="Terry A.Y."/>
            <person name="Boore J.L."/>
            <person name="Grigoriev I.V."/>
            <person name="Lindberg D.R."/>
            <person name="Seaver E.C."/>
            <person name="Weisblat D.A."/>
            <person name="Putnam N.H."/>
            <person name="Rokhsar D.S."/>
        </authorList>
    </citation>
    <scope>NUCLEOTIDE SEQUENCE</scope>
</reference>
<dbReference type="FunFam" id="1.10.10.650:FF:000001">
    <property type="entry name" value="S1 RNA-binding domain 1"/>
    <property type="match status" value="1"/>
</dbReference>
<dbReference type="GO" id="GO:0003729">
    <property type="term" value="F:mRNA binding"/>
    <property type="evidence" value="ECO:0000318"/>
    <property type="project" value="GO_Central"/>
</dbReference>
<dbReference type="Gene3D" id="1.10.3500.10">
    <property type="entry name" value="Tex N-terminal region-like"/>
    <property type="match status" value="1"/>
</dbReference>
<evidence type="ECO:0000313" key="4">
    <source>
        <dbReference type="Proteomes" id="UP000015101"/>
    </source>
</evidence>
<dbReference type="InterPro" id="IPR032639">
    <property type="entry name" value="Tex_YqgF"/>
</dbReference>
<dbReference type="InterPro" id="IPR012337">
    <property type="entry name" value="RNaseH-like_sf"/>
</dbReference>
<dbReference type="InterPro" id="IPR006641">
    <property type="entry name" value="YqgF/RNaseH-like_dom"/>
</dbReference>